<evidence type="ECO:0000256" key="4">
    <source>
        <dbReference type="ARBA" id="ARBA00022825"/>
    </source>
</evidence>
<dbReference type="PROSITE" id="PS00136">
    <property type="entry name" value="SUBTILASE_ASP"/>
    <property type="match status" value="1"/>
</dbReference>
<keyword evidence="4 6" id="KW-0720">Serine protease</keyword>
<evidence type="ECO:0000256" key="5">
    <source>
        <dbReference type="PIRSR" id="PIRSR615500-1"/>
    </source>
</evidence>
<accession>A0AAU7VKS7</accession>
<dbReference type="Pfam" id="PF00082">
    <property type="entry name" value="Peptidase_S8"/>
    <property type="match status" value="1"/>
</dbReference>
<evidence type="ECO:0000256" key="1">
    <source>
        <dbReference type="ARBA" id="ARBA00011073"/>
    </source>
</evidence>
<comment type="similarity">
    <text evidence="1 6 7">Belongs to the peptidase S8 family.</text>
</comment>
<gene>
    <name evidence="9" type="ORF">PRVXT_002777</name>
</gene>
<dbReference type="InterPro" id="IPR050131">
    <property type="entry name" value="Peptidase_S8_subtilisin-like"/>
</dbReference>
<dbReference type="PANTHER" id="PTHR43806">
    <property type="entry name" value="PEPTIDASE S8"/>
    <property type="match status" value="1"/>
</dbReference>
<protein>
    <submittedName>
        <fullName evidence="9">S8 family peptidase</fullName>
        <ecNumber evidence="9">3.4.-.-</ecNumber>
    </submittedName>
</protein>
<evidence type="ECO:0000259" key="8">
    <source>
        <dbReference type="Pfam" id="PF00082"/>
    </source>
</evidence>
<dbReference type="InterPro" id="IPR023828">
    <property type="entry name" value="Peptidase_S8_Ser-AS"/>
</dbReference>
<dbReference type="PRINTS" id="PR00723">
    <property type="entry name" value="SUBTILISIN"/>
</dbReference>
<dbReference type="EC" id="3.4.-.-" evidence="9"/>
<dbReference type="InterPro" id="IPR000209">
    <property type="entry name" value="Peptidase_S8/S53_dom"/>
</dbReference>
<proteinExistence type="inferred from homology"/>
<evidence type="ECO:0000256" key="2">
    <source>
        <dbReference type="ARBA" id="ARBA00022670"/>
    </source>
</evidence>
<dbReference type="PROSITE" id="PS00138">
    <property type="entry name" value="SUBTILASE_SER"/>
    <property type="match status" value="1"/>
</dbReference>
<sequence>MILKEASWIFANRGKLCPSSRKFALNSYRPAKFDNCVTYKPHRAFKQRFKTISVVVQIDNPSVSKQSMDALARSCSCKIQKKMQFIHCFSTTVNSKKLELLAKNKHIKKIWFDRKFNAYLDKSVSVVAYDTLQQKGLTGKDVVIAVLDTGIYHHPDLKGRIIAFKDIIKGKKEPYDDNGHGTHVAGAVASNGSKSNGKFTAPAPSSNLVGVKVLNKVGGGSLSGVLEGIQWCIENKRRLGINIMNLSLGSEAILPHYEDPVCVAVEKAWDAGIVVCAAAGNSGPNSKTIGSPAIHPKIITVGALDGNNSQVASYSSRGPTIDGTSKPDVIAPGTVISHRSPNSVIDKQNKSDRVKDWYLTLSGTSMATPICSGLVAQIVQYDPSLTPDEIKEIIVASATTVKKEDKNSQGSGIINAVKLKENLHT</sequence>
<dbReference type="Gene3D" id="3.40.50.200">
    <property type="entry name" value="Peptidase S8/S53 domain"/>
    <property type="match status" value="1"/>
</dbReference>
<feature type="active site" description="Charge relay system" evidence="5 6">
    <location>
        <position position="148"/>
    </location>
</feature>
<dbReference type="InterPro" id="IPR023827">
    <property type="entry name" value="Peptidase_S8_Asp-AS"/>
</dbReference>
<evidence type="ECO:0000313" key="9">
    <source>
        <dbReference type="EMBL" id="XBX74719.1"/>
    </source>
</evidence>
<dbReference type="EMBL" id="CP158367">
    <property type="protein sequence ID" value="XBX74719.1"/>
    <property type="molecule type" value="Genomic_DNA"/>
</dbReference>
<evidence type="ECO:0000256" key="7">
    <source>
        <dbReference type="RuleBase" id="RU003355"/>
    </source>
</evidence>
<feature type="active site" description="Charge relay system" evidence="5 6">
    <location>
        <position position="365"/>
    </location>
</feature>
<dbReference type="PROSITE" id="PS51892">
    <property type="entry name" value="SUBTILASE"/>
    <property type="match status" value="1"/>
</dbReference>
<organism evidence="9">
    <name type="scientific">Proteinivorax tanatarense</name>
    <dbReference type="NCBI Taxonomy" id="1260629"/>
    <lineage>
        <taxon>Bacteria</taxon>
        <taxon>Bacillati</taxon>
        <taxon>Bacillota</taxon>
        <taxon>Clostridia</taxon>
        <taxon>Eubacteriales</taxon>
        <taxon>Proteinivoracaceae</taxon>
        <taxon>Proteinivorax</taxon>
    </lineage>
</organism>
<evidence type="ECO:0000256" key="3">
    <source>
        <dbReference type="ARBA" id="ARBA00022801"/>
    </source>
</evidence>
<dbReference type="PANTHER" id="PTHR43806:SF65">
    <property type="entry name" value="SERINE PROTEASE APRX"/>
    <property type="match status" value="1"/>
</dbReference>
<dbReference type="PROSITE" id="PS00137">
    <property type="entry name" value="SUBTILASE_HIS"/>
    <property type="match status" value="1"/>
</dbReference>
<evidence type="ECO:0000256" key="6">
    <source>
        <dbReference type="PROSITE-ProRule" id="PRU01240"/>
    </source>
</evidence>
<feature type="domain" description="Peptidase S8/S53" evidence="8">
    <location>
        <begin position="139"/>
        <end position="412"/>
    </location>
</feature>
<reference evidence="9" key="1">
    <citation type="journal article" date="2013" name="Extremophiles">
        <title>Proteinivorax tanatarense gen. nov., sp. nov., an anaerobic, haloalkaliphilic, proteolytic bacterium isolated from a decaying algal bloom, and proposal of Proteinivoraceae fam. nov.</title>
        <authorList>
            <person name="Kevbrin V."/>
            <person name="Boltyanskaya Y."/>
            <person name="Zhilina T."/>
            <person name="Kolganova T."/>
            <person name="Lavrentjeva E."/>
            <person name="Kuznetsov B."/>
        </authorList>
    </citation>
    <scope>NUCLEOTIDE SEQUENCE</scope>
    <source>
        <strain evidence="9">Z-910T</strain>
    </source>
</reference>
<dbReference type="SUPFAM" id="SSF52743">
    <property type="entry name" value="Subtilisin-like"/>
    <property type="match status" value="1"/>
</dbReference>
<dbReference type="AlphaFoldDB" id="A0AAU7VKS7"/>
<feature type="active site" description="Charge relay system" evidence="5 6">
    <location>
        <position position="180"/>
    </location>
</feature>
<dbReference type="CDD" id="cd07487">
    <property type="entry name" value="Peptidases_S8_1"/>
    <property type="match status" value="1"/>
</dbReference>
<dbReference type="InterPro" id="IPR022398">
    <property type="entry name" value="Peptidase_S8_His-AS"/>
</dbReference>
<reference evidence="9" key="2">
    <citation type="submission" date="2024-06" db="EMBL/GenBank/DDBJ databases">
        <authorList>
            <person name="Petrova K.O."/>
            <person name="Toshchakov S.V."/>
            <person name="Boltjanskaja Y.V."/>
            <person name="Kevbrin V."/>
        </authorList>
    </citation>
    <scope>NUCLEOTIDE SEQUENCE</scope>
    <source>
        <strain evidence="9">Z-910T</strain>
    </source>
</reference>
<name>A0AAU7VKS7_9FIRM</name>
<dbReference type="InterPro" id="IPR036852">
    <property type="entry name" value="Peptidase_S8/S53_dom_sf"/>
</dbReference>
<keyword evidence="2 6" id="KW-0645">Protease</keyword>
<dbReference type="InterPro" id="IPR015500">
    <property type="entry name" value="Peptidase_S8_subtilisin-rel"/>
</dbReference>
<dbReference type="GO" id="GO:0004252">
    <property type="term" value="F:serine-type endopeptidase activity"/>
    <property type="evidence" value="ECO:0007669"/>
    <property type="project" value="UniProtKB-UniRule"/>
</dbReference>
<keyword evidence="3 6" id="KW-0378">Hydrolase</keyword>
<dbReference type="RefSeq" id="WP_350343468.1">
    <property type="nucleotide sequence ID" value="NZ_CP158367.1"/>
</dbReference>
<dbReference type="GO" id="GO:0006508">
    <property type="term" value="P:proteolysis"/>
    <property type="evidence" value="ECO:0007669"/>
    <property type="project" value="UniProtKB-KW"/>
</dbReference>